<organism evidence="1 2">
    <name type="scientific">Panagrolaimus sp. JU765</name>
    <dbReference type="NCBI Taxonomy" id="591449"/>
    <lineage>
        <taxon>Eukaryota</taxon>
        <taxon>Metazoa</taxon>
        <taxon>Ecdysozoa</taxon>
        <taxon>Nematoda</taxon>
        <taxon>Chromadorea</taxon>
        <taxon>Rhabditida</taxon>
        <taxon>Tylenchina</taxon>
        <taxon>Panagrolaimomorpha</taxon>
        <taxon>Panagrolaimoidea</taxon>
        <taxon>Panagrolaimidae</taxon>
        <taxon>Panagrolaimus</taxon>
    </lineage>
</organism>
<name>A0AC34RST6_9BILA</name>
<evidence type="ECO:0000313" key="2">
    <source>
        <dbReference type="WBParaSite" id="JU765_v2.g9746.t1"/>
    </source>
</evidence>
<protein>
    <submittedName>
        <fullName evidence="2">Neurotransmitter-gated ion-channel ligand-binding domain-containing protein</fullName>
    </submittedName>
</protein>
<sequence>MHFTRGSALREGKGKEERGENQVKSDQVALLEHLFSTYRKELRPVKNQDDGPTIVTVQFYFKQIQKVQESDQILTVYCWLEEYWKDEFLIWNPEEFNGIRQLHIPSDMIWQPDLLVYNNANMNVKDNELQTNVLIQFDGQVSLFRAIITDVSCQLSLQKFPFDQQVRICKS</sequence>
<dbReference type="WBParaSite" id="JU765_v2.g9746.t1">
    <property type="protein sequence ID" value="JU765_v2.g9746.t1"/>
    <property type="gene ID" value="JU765_v2.g9746"/>
</dbReference>
<dbReference type="Proteomes" id="UP000887576">
    <property type="component" value="Unplaced"/>
</dbReference>
<accession>A0AC34RST6</accession>
<proteinExistence type="predicted"/>
<evidence type="ECO:0000313" key="1">
    <source>
        <dbReference type="Proteomes" id="UP000887576"/>
    </source>
</evidence>
<reference evidence="2" key="1">
    <citation type="submission" date="2022-11" db="UniProtKB">
        <authorList>
            <consortium name="WormBaseParasite"/>
        </authorList>
    </citation>
    <scope>IDENTIFICATION</scope>
</reference>